<feature type="transmembrane region" description="Helical" evidence="7">
    <location>
        <begin position="148"/>
        <end position="171"/>
    </location>
</feature>
<reference evidence="9 10" key="1">
    <citation type="submission" date="2019-02" db="EMBL/GenBank/DDBJ databases">
        <title>Deep-cultivation of Planctomycetes and their phenomic and genomic characterization uncovers novel biology.</title>
        <authorList>
            <person name="Wiegand S."/>
            <person name="Jogler M."/>
            <person name="Boedeker C."/>
            <person name="Pinto D."/>
            <person name="Vollmers J."/>
            <person name="Rivas-Marin E."/>
            <person name="Kohn T."/>
            <person name="Peeters S.H."/>
            <person name="Heuer A."/>
            <person name="Rast P."/>
            <person name="Oberbeckmann S."/>
            <person name="Bunk B."/>
            <person name="Jeske O."/>
            <person name="Meyerdierks A."/>
            <person name="Storesund J.E."/>
            <person name="Kallscheuer N."/>
            <person name="Luecker S."/>
            <person name="Lage O.M."/>
            <person name="Pohl T."/>
            <person name="Merkel B.J."/>
            <person name="Hornburger P."/>
            <person name="Mueller R.-W."/>
            <person name="Bruemmer F."/>
            <person name="Labrenz M."/>
            <person name="Spormann A.M."/>
            <person name="Op Den Camp H."/>
            <person name="Overmann J."/>
            <person name="Amann R."/>
            <person name="Jetten M.S.M."/>
            <person name="Mascher T."/>
            <person name="Medema M.H."/>
            <person name="Devos D.P."/>
            <person name="Kaster A.-K."/>
            <person name="Ovreas L."/>
            <person name="Rohde M."/>
            <person name="Galperin M.Y."/>
            <person name="Jogler C."/>
        </authorList>
    </citation>
    <scope>NUCLEOTIDE SEQUENCE [LARGE SCALE GENOMIC DNA]</scope>
    <source>
        <strain evidence="9 10">Pla22</strain>
    </source>
</reference>
<dbReference type="GO" id="GO:0005886">
    <property type="term" value="C:plasma membrane"/>
    <property type="evidence" value="ECO:0007669"/>
    <property type="project" value="UniProtKB-SubCell"/>
</dbReference>
<feature type="transmembrane region" description="Helical" evidence="7">
    <location>
        <begin position="390"/>
        <end position="412"/>
    </location>
</feature>
<feature type="compositionally biased region" description="Polar residues" evidence="6">
    <location>
        <begin position="548"/>
        <end position="567"/>
    </location>
</feature>
<gene>
    <name evidence="9" type="primary">mleN</name>
    <name evidence="9" type="ORF">Pla22_06330</name>
</gene>
<dbReference type="RefSeq" id="WP_242631762.1">
    <property type="nucleotide sequence ID" value="NZ_SJPI01000001.1"/>
</dbReference>
<dbReference type="InterPro" id="IPR018461">
    <property type="entry name" value="Na/H_Antiport_NhaC-like_C"/>
</dbReference>
<protein>
    <submittedName>
        <fullName evidence="9">Malate-2H(+)/Na(+)-lactate antiporter</fullName>
    </submittedName>
</protein>
<feature type="compositionally biased region" description="Acidic residues" evidence="6">
    <location>
        <begin position="527"/>
        <end position="545"/>
    </location>
</feature>
<evidence type="ECO:0000256" key="2">
    <source>
        <dbReference type="ARBA" id="ARBA00022475"/>
    </source>
</evidence>
<keyword evidence="4 7" id="KW-1133">Transmembrane helix</keyword>
<evidence type="ECO:0000256" key="5">
    <source>
        <dbReference type="ARBA" id="ARBA00023136"/>
    </source>
</evidence>
<dbReference type="PANTHER" id="PTHR43478">
    <property type="entry name" value="NA+/H+ ANTIPORTER-RELATED"/>
    <property type="match status" value="1"/>
</dbReference>
<feature type="transmembrane region" description="Helical" evidence="7">
    <location>
        <begin position="71"/>
        <end position="96"/>
    </location>
</feature>
<dbReference type="Proteomes" id="UP000316598">
    <property type="component" value="Unassembled WGS sequence"/>
</dbReference>
<proteinExistence type="predicted"/>
<evidence type="ECO:0000256" key="7">
    <source>
        <dbReference type="SAM" id="Phobius"/>
    </source>
</evidence>
<keyword evidence="10" id="KW-1185">Reference proteome</keyword>
<sequence length="567" mass="59411">MFSGGSESLLPPLVAIVLAIATRRVVLPLASGVFVGSLLLARKNSAPWWDSFSVFYESMWVSVFSTTHLQALLFSVLLGAMVGVLEAGGGMQCLIAKLSGRIRTRRGGQCLIAASGLAVFFDDYANTLLVGGTMRSTADKFGISREKLAYLVDSTAAPVAGLSVVSTWAMIEISYIADGLRIAGVPEGTAAFEMFLQSIAYRFYPWLALAMVFIIAWTGRDFAGMAKAEKASLAIRDQTSDESSGERVTSYPRLLWLAAVLPVCGCVASVLIVLVVTGIEGADVDRNGTSGWLKTVSDVLGEGDSYLALIVGGAVGLVLAFGLHRIIGWISYRILGMAVLRGASQMMPAMLILWFAWALSAMTEPDKLDTGGYLAAVLSERLDPQLLPTVVFMIAGAMAFATGTSWGTMGILTPLSVALAIRLDPVSGPGGAIALSTCGAVLAGAIFGDHCSPISDTTVLSSRASGCDHLAHVRTQFPYALLVGIVCVAAGTIPSALNVSPWVCLAMGVIMLLTLVRLLGKAPAENETTENDTSENETTENETTENESAGNQATGNDAAGNSSVDIA</sequence>
<feature type="transmembrane region" description="Helical" evidence="7">
    <location>
        <begin position="12"/>
        <end position="41"/>
    </location>
</feature>
<feature type="region of interest" description="Disordered" evidence="6">
    <location>
        <begin position="525"/>
        <end position="567"/>
    </location>
</feature>
<feature type="transmembrane region" description="Helical" evidence="7">
    <location>
        <begin position="477"/>
        <end position="493"/>
    </location>
</feature>
<feature type="transmembrane region" description="Helical" evidence="7">
    <location>
        <begin position="254"/>
        <end position="279"/>
    </location>
</feature>
<accession>A0A5C5WS78</accession>
<dbReference type="Pfam" id="PF03553">
    <property type="entry name" value="Na_H_antiporter"/>
    <property type="match status" value="1"/>
</dbReference>
<name>A0A5C5WS78_9BACT</name>
<evidence type="ECO:0000256" key="6">
    <source>
        <dbReference type="SAM" id="MobiDB-lite"/>
    </source>
</evidence>
<organism evidence="9 10">
    <name type="scientific">Rubripirellula amarantea</name>
    <dbReference type="NCBI Taxonomy" id="2527999"/>
    <lineage>
        <taxon>Bacteria</taxon>
        <taxon>Pseudomonadati</taxon>
        <taxon>Planctomycetota</taxon>
        <taxon>Planctomycetia</taxon>
        <taxon>Pirellulales</taxon>
        <taxon>Pirellulaceae</taxon>
        <taxon>Rubripirellula</taxon>
    </lineage>
</organism>
<comment type="caution">
    <text evidence="9">The sequence shown here is derived from an EMBL/GenBank/DDBJ whole genome shotgun (WGS) entry which is preliminary data.</text>
</comment>
<feature type="transmembrane region" description="Helical" evidence="7">
    <location>
        <begin position="339"/>
        <end position="359"/>
    </location>
</feature>
<dbReference type="AlphaFoldDB" id="A0A5C5WS78"/>
<evidence type="ECO:0000256" key="4">
    <source>
        <dbReference type="ARBA" id="ARBA00022989"/>
    </source>
</evidence>
<dbReference type="EMBL" id="SJPI01000001">
    <property type="protein sequence ID" value="TWT53005.1"/>
    <property type="molecule type" value="Genomic_DNA"/>
</dbReference>
<evidence type="ECO:0000313" key="9">
    <source>
        <dbReference type="EMBL" id="TWT53005.1"/>
    </source>
</evidence>
<feature type="transmembrane region" description="Helical" evidence="7">
    <location>
        <begin position="306"/>
        <end position="327"/>
    </location>
</feature>
<feature type="domain" description="Na+/H+ antiporter NhaC-like C-terminal" evidence="8">
    <location>
        <begin position="165"/>
        <end position="486"/>
    </location>
</feature>
<evidence type="ECO:0000256" key="3">
    <source>
        <dbReference type="ARBA" id="ARBA00022692"/>
    </source>
</evidence>
<comment type="subcellular location">
    <subcellularLocation>
        <location evidence="1">Cell membrane</location>
        <topology evidence="1">Multi-pass membrane protein</topology>
    </subcellularLocation>
</comment>
<feature type="transmembrane region" description="Helical" evidence="7">
    <location>
        <begin position="499"/>
        <end position="519"/>
    </location>
</feature>
<feature type="transmembrane region" description="Helical" evidence="7">
    <location>
        <begin position="203"/>
        <end position="223"/>
    </location>
</feature>
<evidence type="ECO:0000259" key="8">
    <source>
        <dbReference type="Pfam" id="PF03553"/>
    </source>
</evidence>
<evidence type="ECO:0000256" key="1">
    <source>
        <dbReference type="ARBA" id="ARBA00004651"/>
    </source>
</evidence>
<keyword evidence="5 7" id="KW-0472">Membrane</keyword>
<keyword evidence="3 7" id="KW-0812">Transmembrane</keyword>
<keyword evidence="2" id="KW-1003">Cell membrane</keyword>
<evidence type="ECO:0000313" key="10">
    <source>
        <dbReference type="Proteomes" id="UP000316598"/>
    </source>
</evidence>
<dbReference type="PANTHER" id="PTHR43478:SF1">
    <property type="entry name" value="NA+_H+ ANTIPORTER NHAC-LIKE C-TERMINAL DOMAIN-CONTAINING PROTEIN"/>
    <property type="match status" value="1"/>
</dbReference>